<name>A0ABT3BEL2_9RHOB</name>
<dbReference type="InterPro" id="IPR036873">
    <property type="entry name" value="Rhodanese-like_dom_sf"/>
</dbReference>
<dbReference type="InterPro" id="IPR001763">
    <property type="entry name" value="Rhodanese-like_dom"/>
</dbReference>
<gene>
    <name evidence="2" type="ORF">MUB52_11195</name>
</gene>
<reference evidence="2 3" key="1">
    <citation type="submission" date="2022-04" db="EMBL/GenBank/DDBJ databases">
        <title>Roseobacter sp. WL0113 is a bacterium isolated from neritic sediment.</title>
        <authorList>
            <person name="Wang L."/>
            <person name="He W."/>
            <person name="Zhang D.-F."/>
        </authorList>
    </citation>
    <scope>NUCLEOTIDE SEQUENCE [LARGE SCALE GENOMIC DNA]</scope>
    <source>
        <strain evidence="2 3">WL0113</strain>
    </source>
</reference>
<comment type="caution">
    <text evidence="2">The sequence shown here is derived from an EMBL/GenBank/DDBJ whole genome shotgun (WGS) entry which is preliminary data.</text>
</comment>
<accession>A0ABT3BEL2</accession>
<sequence>MAQFATLTPQTLMRLIGTDHAPAIVDVALDGDVQKDPFIVPTARRWSHLKIDALLSDLKEKTFVIVCQKGRKLSHGVAALLRQRGADALVLEGGNFAWRAAGLPRVPLGQLPAPAGPGRWVTVTDPALESLACAWLIRRFIAPDAEFLFVPPAEVDDVAERFSAIPFGTTEGSAAAFSALSQRMGLDTDALRKMAGVLAPRAAPAEAAGIAALGTGLELSGAGDHARLAAAMTLCDALYLWARDGQTPELAA</sequence>
<organism evidence="2 3">
    <name type="scientific">Roseobacter sinensis</name>
    <dbReference type="NCBI Taxonomy" id="2931391"/>
    <lineage>
        <taxon>Bacteria</taxon>
        <taxon>Pseudomonadati</taxon>
        <taxon>Pseudomonadota</taxon>
        <taxon>Alphaproteobacteria</taxon>
        <taxon>Rhodobacterales</taxon>
        <taxon>Roseobacteraceae</taxon>
        <taxon>Roseobacter</taxon>
    </lineage>
</organism>
<dbReference type="InterPro" id="IPR018634">
    <property type="entry name" value="ChrB_C"/>
</dbReference>
<evidence type="ECO:0000313" key="2">
    <source>
        <dbReference type="EMBL" id="MCV3271993.1"/>
    </source>
</evidence>
<dbReference type="Gene3D" id="3.40.250.10">
    <property type="entry name" value="Rhodanese-like domain"/>
    <property type="match status" value="1"/>
</dbReference>
<protein>
    <submittedName>
        <fullName evidence="2">Chromate resistance protein</fullName>
    </submittedName>
</protein>
<dbReference type="SUPFAM" id="SSF52821">
    <property type="entry name" value="Rhodanese/Cell cycle control phosphatase"/>
    <property type="match status" value="1"/>
</dbReference>
<dbReference type="Proteomes" id="UP001208690">
    <property type="component" value="Unassembled WGS sequence"/>
</dbReference>
<dbReference type="PROSITE" id="PS50206">
    <property type="entry name" value="RHODANESE_3"/>
    <property type="match status" value="1"/>
</dbReference>
<keyword evidence="3" id="KW-1185">Reference proteome</keyword>
<feature type="domain" description="Rhodanese" evidence="1">
    <location>
        <begin position="20"/>
        <end position="107"/>
    </location>
</feature>
<evidence type="ECO:0000313" key="3">
    <source>
        <dbReference type="Proteomes" id="UP001208690"/>
    </source>
</evidence>
<dbReference type="RefSeq" id="WP_263844318.1">
    <property type="nucleotide sequence ID" value="NZ_JALIEB010000006.1"/>
</dbReference>
<dbReference type="Pfam" id="PF09828">
    <property type="entry name" value="ChrB_C"/>
    <property type="match status" value="1"/>
</dbReference>
<dbReference type="Pfam" id="PF00581">
    <property type="entry name" value="Rhodanese"/>
    <property type="match status" value="1"/>
</dbReference>
<proteinExistence type="predicted"/>
<evidence type="ECO:0000259" key="1">
    <source>
        <dbReference type="PROSITE" id="PS50206"/>
    </source>
</evidence>
<dbReference type="EMBL" id="JALIEB010000006">
    <property type="protein sequence ID" value="MCV3271993.1"/>
    <property type="molecule type" value="Genomic_DNA"/>
</dbReference>